<evidence type="ECO:0000313" key="1">
    <source>
        <dbReference type="EMBL" id="KAJ2797736.1"/>
    </source>
</evidence>
<sequence>MVRQRDQDAGFAQGNSRGGASGDGSAGGARGRGARMAGATKTVFQPTVRAPPLGVHSRMRSAPNRAHAELKAGRSGLALVNKKPATAAPGTGGGLTANDASSEQPADSAHEPGADAAAGPANPWVRHAQPPVSAPPTAALAQPHAAPEPRQPADEGARTRPRGRQPSYGTPQGVPSMRWDEMDDNSNYHMGGLDDYDEGFTSDGARARPGPRLLEKRQPVVQAEEAPAIHTN</sequence>
<feature type="non-terminal residue" evidence="1">
    <location>
        <position position="232"/>
    </location>
</feature>
<keyword evidence="2" id="KW-1185">Reference proteome</keyword>
<proteinExistence type="predicted"/>
<dbReference type="Proteomes" id="UP001140087">
    <property type="component" value="Unassembled WGS sequence"/>
</dbReference>
<evidence type="ECO:0000313" key="2">
    <source>
        <dbReference type="Proteomes" id="UP001140087"/>
    </source>
</evidence>
<reference evidence="1" key="1">
    <citation type="submission" date="2022-07" db="EMBL/GenBank/DDBJ databases">
        <title>Phylogenomic reconstructions and comparative analyses of Kickxellomycotina fungi.</title>
        <authorList>
            <person name="Reynolds N.K."/>
            <person name="Stajich J.E."/>
            <person name="Barry K."/>
            <person name="Grigoriev I.V."/>
            <person name="Crous P."/>
            <person name="Smith M.E."/>
        </authorList>
    </citation>
    <scope>NUCLEOTIDE SEQUENCE</scope>
    <source>
        <strain evidence="1">BCRC 34780</strain>
    </source>
</reference>
<organism evidence="1 2">
    <name type="scientific">Coemansia helicoidea</name>
    <dbReference type="NCBI Taxonomy" id="1286919"/>
    <lineage>
        <taxon>Eukaryota</taxon>
        <taxon>Fungi</taxon>
        <taxon>Fungi incertae sedis</taxon>
        <taxon>Zoopagomycota</taxon>
        <taxon>Kickxellomycotina</taxon>
        <taxon>Kickxellomycetes</taxon>
        <taxon>Kickxellales</taxon>
        <taxon>Kickxellaceae</taxon>
        <taxon>Coemansia</taxon>
    </lineage>
</organism>
<protein>
    <submittedName>
        <fullName evidence="1">Uncharacterized protein</fullName>
    </submittedName>
</protein>
<dbReference type="EMBL" id="JANBUN010001527">
    <property type="protein sequence ID" value="KAJ2797736.1"/>
    <property type="molecule type" value="Genomic_DNA"/>
</dbReference>
<accession>A0ACC1KZN6</accession>
<gene>
    <name evidence="1" type="ORF">H4R21_004200</name>
</gene>
<comment type="caution">
    <text evidence="1">The sequence shown here is derived from an EMBL/GenBank/DDBJ whole genome shotgun (WGS) entry which is preliminary data.</text>
</comment>
<name>A0ACC1KZN6_9FUNG</name>